<name>A0A941IM20_9ACTN</name>
<organism evidence="2 3">
    <name type="scientific">Actinospica acidithermotolerans</name>
    <dbReference type="NCBI Taxonomy" id="2828514"/>
    <lineage>
        <taxon>Bacteria</taxon>
        <taxon>Bacillati</taxon>
        <taxon>Actinomycetota</taxon>
        <taxon>Actinomycetes</taxon>
        <taxon>Catenulisporales</taxon>
        <taxon>Actinospicaceae</taxon>
        <taxon>Actinospica</taxon>
    </lineage>
</organism>
<evidence type="ECO:0000313" key="3">
    <source>
        <dbReference type="Proteomes" id="UP000676325"/>
    </source>
</evidence>
<dbReference type="Proteomes" id="UP000676325">
    <property type="component" value="Unassembled WGS sequence"/>
</dbReference>
<dbReference type="AlphaFoldDB" id="A0A941IM20"/>
<sequence length="536" mass="58093">MFHLPLGRRGLHLGLLPSACARNHPDTPLWLDHDMDACPEAGRELTTAGLAALVEDFAGRLWAAGVRPGTHVAIYKRHNFDIYLLAVAAARIGAVPAMLSPALAGETVAALLGRLRGPYLLTDAGKLTGELAAQDVHGLTAGVLTAGDGPAEDPETIGLAALAGSPAPAFTAPDIDSAALMTHTSGTTGIPKLVVHTPRSLAGRLRPQAILAKLIRDQGPYALHVSFVHSRMFMAMALALPKGMPTIVMADGEPEQVAQLFARHRPGIVETHPNSYVEWEALADHPLRPLQNVKLYSGTFDAIHPGTIDKLLSGSKRDKPRFFQIYGQSECGPLTGRWYSPRNAAGADGRCLGHPMPGLTHIRIVPRNGNRPSKKTPGFIEASADGRAVDYYGEEARYRAEETGRWWRTGDVGFRTRRGCVHVLDRAVDVIENVDSTLEIEDAVLGQLHELIEVVVIPGPRQEPLPVVCTKMNEPLDLDRWRRAVAKFPQLADPVQMPLDDLPRTATMKVQRIELARRLRERYEATGSLVGVGGAE</sequence>
<dbReference type="PANTHER" id="PTHR43767">
    <property type="entry name" value="LONG-CHAIN-FATTY-ACID--COA LIGASE"/>
    <property type="match status" value="1"/>
</dbReference>
<dbReference type="InterPro" id="IPR000873">
    <property type="entry name" value="AMP-dep_synth/lig_dom"/>
</dbReference>
<dbReference type="InterPro" id="IPR050237">
    <property type="entry name" value="ATP-dep_AMP-bd_enzyme"/>
</dbReference>
<dbReference type="Pfam" id="PF00501">
    <property type="entry name" value="AMP-binding"/>
    <property type="match status" value="1"/>
</dbReference>
<comment type="caution">
    <text evidence="2">The sequence shown here is derived from an EMBL/GenBank/DDBJ whole genome shotgun (WGS) entry which is preliminary data.</text>
</comment>
<gene>
    <name evidence="2" type="ORF">KDK95_30175</name>
</gene>
<dbReference type="PANTHER" id="PTHR43767:SF1">
    <property type="entry name" value="NONRIBOSOMAL PEPTIDE SYNTHASE PES1 (EUROFUNG)-RELATED"/>
    <property type="match status" value="1"/>
</dbReference>
<dbReference type="SUPFAM" id="SSF56801">
    <property type="entry name" value="Acetyl-CoA synthetase-like"/>
    <property type="match status" value="1"/>
</dbReference>
<accession>A0A941IM20</accession>
<dbReference type="InterPro" id="IPR020845">
    <property type="entry name" value="AMP-binding_CS"/>
</dbReference>
<dbReference type="Gene3D" id="3.40.50.12780">
    <property type="entry name" value="N-terminal domain of ligase-like"/>
    <property type="match status" value="1"/>
</dbReference>
<reference evidence="2" key="1">
    <citation type="submission" date="2021-04" db="EMBL/GenBank/DDBJ databases">
        <title>Genome based classification of Actinospica acidithermotolerans sp. nov., an actinobacterium isolated from an Indonesian hot spring.</title>
        <authorList>
            <person name="Kusuma A.B."/>
            <person name="Putra K.E."/>
            <person name="Nafisah S."/>
            <person name="Loh J."/>
            <person name="Nouioui I."/>
            <person name="Goodfellow M."/>
        </authorList>
    </citation>
    <scope>NUCLEOTIDE SEQUENCE</scope>
    <source>
        <strain evidence="2">MGRD01-02</strain>
    </source>
</reference>
<dbReference type="PROSITE" id="PS00455">
    <property type="entry name" value="AMP_BINDING"/>
    <property type="match status" value="1"/>
</dbReference>
<proteinExistence type="predicted"/>
<dbReference type="GO" id="GO:0016874">
    <property type="term" value="F:ligase activity"/>
    <property type="evidence" value="ECO:0007669"/>
    <property type="project" value="UniProtKB-KW"/>
</dbReference>
<dbReference type="RefSeq" id="WP_212521729.1">
    <property type="nucleotide sequence ID" value="NZ_JAGSOH010000143.1"/>
</dbReference>
<keyword evidence="3" id="KW-1185">Reference proteome</keyword>
<keyword evidence="2" id="KW-0436">Ligase</keyword>
<evidence type="ECO:0000259" key="1">
    <source>
        <dbReference type="Pfam" id="PF00501"/>
    </source>
</evidence>
<evidence type="ECO:0000313" key="2">
    <source>
        <dbReference type="EMBL" id="MBR7830607.1"/>
    </source>
</evidence>
<dbReference type="InterPro" id="IPR042099">
    <property type="entry name" value="ANL_N_sf"/>
</dbReference>
<protein>
    <submittedName>
        <fullName evidence="2">Acyl--CoA ligase</fullName>
    </submittedName>
</protein>
<feature type="domain" description="AMP-dependent synthetase/ligase" evidence="1">
    <location>
        <begin position="21"/>
        <end position="379"/>
    </location>
</feature>
<dbReference type="EMBL" id="JAGSOH010000143">
    <property type="protein sequence ID" value="MBR7830607.1"/>
    <property type="molecule type" value="Genomic_DNA"/>
</dbReference>